<dbReference type="Proteomes" id="UP000235584">
    <property type="component" value="Chromosome"/>
</dbReference>
<dbReference type="InterPro" id="IPR040832">
    <property type="entry name" value="TTHB210-like_dom"/>
</dbReference>
<dbReference type="KEGG" id="bsto:C0V70_06370"/>
<dbReference type="AlphaFoldDB" id="A0A2K9NQF6"/>
<dbReference type="RefSeq" id="WP_102243034.1">
    <property type="nucleotide sequence ID" value="NZ_CP025704.1"/>
</dbReference>
<name>A0A2K9NQF6_BACTC</name>
<organism evidence="3 4">
    <name type="scientific">Bacteriovorax stolpii</name>
    <name type="common">Bdellovibrio stolpii</name>
    <dbReference type="NCBI Taxonomy" id="960"/>
    <lineage>
        <taxon>Bacteria</taxon>
        <taxon>Pseudomonadati</taxon>
        <taxon>Bdellovibrionota</taxon>
        <taxon>Bacteriovoracia</taxon>
        <taxon>Bacteriovoracales</taxon>
        <taxon>Bacteriovoracaceae</taxon>
        <taxon>Bacteriovorax</taxon>
    </lineage>
</organism>
<dbReference type="EMBL" id="CP025704">
    <property type="protein sequence ID" value="AUN97741.1"/>
    <property type="molecule type" value="Genomic_DNA"/>
</dbReference>
<proteinExistence type="predicted"/>
<reference evidence="3 4" key="1">
    <citation type="submission" date="2018-01" db="EMBL/GenBank/DDBJ databases">
        <title>Complete genome sequence of Bacteriovorax stolpii DSM12778.</title>
        <authorList>
            <person name="Tang B."/>
            <person name="Chang J."/>
        </authorList>
    </citation>
    <scope>NUCLEOTIDE SEQUENCE [LARGE SCALE GENOMIC DNA]</scope>
    <source>
        <strain evidence="3 4">DSM 12778</strain>
    </source>
</reference>
<feature type="signal peptide" evidence="1">
    <location>
        <begin position="1"/>
        <end position="27"/>
    </location>
</feature>
<evidence type="ECO:0000256" key="1">
    <source>
        <dbReference type="SAM" id="SignalP"/>
    </source>
</evidence>
<dbReference type="InterPro" id="IPR033786">
    <property type="entry name" value="TTHB210-like"/>
</dbReference>
<feature type="domain" description="TTHB210-like" evidence="2">
    <location>
        <begin position="56"/>
        <end position="98"/>
    </location>
</feature>
<sequence>MKLFTGDKLMKMFFTVALGLSLTTAFAHDKTYWGEKVNVGEGYARSYIVKGHDKEVKEIGIAISEEGLNGLPDEMKEYTLPMPANTEVYPYKHITFDWNPHGHEPMGVYDKPHFDIHFYFITEEERHAISCMDEDTIPCLMQPDADYLVSDYAPTPAGVPMMGWHWVDLLSPEFNGGIFTRTFIYGYYGGETIFIEPMVTIDYLLSKEESTLPIRQPAKFPYDGYYPKNYQVKYDDCMKMYKVVLKDFYEQ</sequence>
<gene>
    <name evidence="3" type="ORF">C0V70_06370</name>
</gene>
<evidence type="ECO:0000313" key="3">
    <source>
        <dbReference type="EMBL" id="AUN97741.1"/>
    </source>
</evidence>
<feature type="chain" id="PRO_5014759315" description="TTHB210-like domain-containing protein" evidence="1">
    <location>
        <begin position="28"/>
        <end position="251"/>
    </location>
</feature>
<accession>A0A2K9NQF6</accession>
<evidence type="ECO:0000313" key="4">
    <source>
        <dbReference type="Proteomes" id="UP000235584"/>
    </source>
</evidence>
<keyword evidence="4" id="KW-1185">Reference proteome</keyword>
<protein>
    <recommendedName>
        <fullName evidence="2">TTHB210-like domain-containing protein</fullName>
    </recommendedName>
</protein>
<evidence type="ECO:0000259" key="2">
    <source>
        <dbReference type="Pfam" id="PF18197"/>
    </source>
</evidence>
<dbReference type="Pfam" id="PF18197">
    <property type="entry name" value="TTHB210-like"/>
    <property type="match status" value="1"/>
</dbReference>
<dbReference type="CDD" id="cd11669">
    <property type="entry name" value="TTHB210-like"/>
    <property type="match status" value="1"/>
</dbReference>
<keyword evidence="1" id="KW-0732">Signal</keyword>